<dbReference type="EMBL" id="CP144098">
    <property type="protein sequence ID" value="WWC85679.1"/>
    <property type="molecule type" value="Genomic_DNA"/>
</dbReference>
<protein>
    <recommendedName>
        <fullName evidence="2">GmrSD restriction endonucleases N-terminal domain-containing protein</fullName>
    </recommendedName>
</protein>
<dbReference type="PANTHER" id="PTHR39639">
    <property type="entry name" value="CHROMOSOME 16, WHOLE GENOME SHOTGUN SEQUENCE"/>
    <property type="match status" value="1"/>
</dbReference>
<feature type="compositionally biased region" description="Basic and acidic residues" evidence="1">
    <location>
        <begin position="541"/>
        <end position="551"/>
    </location>
</feature>
<feature type="region of interest" description="Disordered" evidence="1">
    <location>
        <begin position="1"/>
        <end position="46"/>
    </location>
</feature>
<feature type="compositionally biased region" description="Polar residues" evidence="1">
    <location>
        <begin position="525"/>
        <end position="540"/>
    </location>
</feature>
<keyword evidence="4" id="KW-1185">Reference proteome</keyword>
<organism evidence="3 4">
    <name type="scientific">Kwoniella dendrophila CBS 6074</name>
    <dbReference type="NCBI Taxonomy" id="1295534"/>
    <lineage>
        <taxon>Eukaryota</taxon>
        <taxon>Fungi</taxon>
        <taxon>Dikarya</taxon>
        <taxon>Basidiomycota</taxon>
        <taxon>Agaricomycotina</taxon>
        <taxon>Tremellomycetes</taxon>
        <taxon>Tremellales</taxon>
        <taxon>Cryptococcaceae</taxon>
        <taxon>Kwoniella</taxon>
    </lineage>
</organism>
<name>A0AAX4JJU0_9TREE</name>
<accession>A0AAX4JJU0</accession>
<evidence type="ECO:0000259" key="2">
    <source>
        <dbReference type="Pfam" id="PF03235"/>
    </source>
</evidence>
<feature type="region of interest" description="Disordered" evidence="1">
    <location>
        <begin position="395"/>
        <end position="584"/>
    </location>
</feature>
<feature type="compositionally biased region" description="Low complexity" evidence="1">
    <location>
        <begin position="552"/>
        <end position="584"/>
    </location>
</feature>
<evidence type="ECO:0000313" key="3">
    <source>
        <dbReference type="EMBL" id="WWC85679.1"/>
    </source>
</evidence>
<feature type="compositionally biased region" description="Low complexity" evidence="1">
    <location>
        <begin position="437"/>
        <end position="452"/>
    </location>
</feature>
<dbReference type="AlphaFoldDB" id="A0AAX4JJU0"/>
<reference evidence="3 4" key="1">
    <citation type="submission" date="2024-01" db="EMBL/GenBank/DDBJ databases">
        <title>Comparative genomics of Cryptococcus and Kwoniella reveals pathogenesis evolution and contrasting modes of karyotype evolution via chromosome fusion or intercentromeric recombination.</title>
        <authorList>
            <person name="Coelho M.A."/>
            <person name="David-Palma M."/>
            <person name="Shea T."/>
            <person name="Bowers K."/>
            <person name="McGinley-Smith S."/>
            <person name="Mohammad A.W."/>
            <person name="Gnirke A."/>
            <person name="Yurkov A.M."/>
            <person name="Nowrousian M."/>
            <person name="Sun S."/>
            <person name="Cuomo C.A."/>
            <person name="Heitman J."/>
        </authorList>
    </citation>
    <scope>NUCLEOTIDE SEQUENCE [LARGE SCALE GENOMIC DNA]</scope>
    <source>
        <strain evidence="3 4">CBS 6074</strain>
    </source>
</reference>
<feature type="compositionally biased region" description="Polar residues" evidence="1">
    <location>
        <begin position="1"/>
        <end position="12"/>
    </location>
</feature>
<evidence type="ECO:0000256" key="1">
    <source>
        <dbReference type="SAM" id="MobiDB-lite"/>
    </source>
</evidence>
<dbReference type="Proteomes" id="UP001355207">
    <property type="component" value="Chromosome 1"/>
</dbReference>
<dbReference type="PANTHER" id="PTHR39639:SF1">
    <property type="entry name" value="DUF262 DOMAIN-CONTAINING PROTEIN"/>
    <property type="match status" value="1"/>
</dbReference>
<dbReference type="Pfam" id="PF03235">
    <property type="entry name" value="GmrSD_N"/>
    <property type="match status" value="1"/>
</dbReference>
<dbReference type="GeneID" id="91091217"/>
<dbReference type="RefSeq" id="XP_066072442.1">
    <property type="nucleotide sequence ID" value="XM_066216345.1"/>
</dbReference>
<feature type="compositionally biased region" description="Polar residues" evidence="1">
    <location>
        <begin position="455"/>
        <end position="464"/>
    </location>
</feature>
<dbReference type="InterPro" id="IPR004919">
    <property type="entry name" value="GmrSD_N"/>
</dbReference>
<proteinExistence type="predicted"/>
<evidence type="ECO:0000313" key="4">
    <source>
        <dbReference type="Proteomes" id="UP001355207"/>
    </source>
</evidence>
<sequence length="584" mass="65955">MPPKKTNQTAAGNLSDDSDLDDFFDELEDDEQDRKPKKKGPPESIDEILKGRIGKPYNVNLSTKTLHDMIHTGRVELEPDYQRDVVWTELKMIGLIQSLFMNFYVPPLIFAVQPNKQDGQTEHVCIDGKQRCTSIINFMDGKIPFISPHTKERYWYNKYSTHKGKQLPRELKSQFDLIQLAAVEYHDSTEDQQRDIFQRVQLGVQLSAAEKLQAHAGPYAKWIGELEKRYITAEGTLGGLLNWVMNRGRPFQNLLGSIALCRESTNSKIFAPSAAALRAFVERGDAPDQDYKNRCNMAFSIFVNIATNYFDLAFKTTTTTRIAPVEFWFSTYLIYSRMGFLSVRALAEEIGAMRAMIRKHVPGNVSANGLVFGLLSTQIQSIPKKRKLNEIPAAEQYEGDDDVDERNARAMKRSRRAEEDDPTYTEEWTERALASPTRTTTRAKATTTTTAAVHNKSSASNTPARLSPVAAAQTQVQARPAPVNVDAAQRPIAGLPTPRSATSTVQPPQNQQVYNQQPAVNNQQSANAQPGIGNTSQQWREYTEARVKKQYPESFQPQPQSQQQQQQPQQSYTQTAQQHQYYGR</sequence>
<feature type="compositionally biased region" description="Acidic residues" evidence="1">
    <location>
        <begin position="16"/>
        <end position="31"/>
    </location>
</feature>
<feature type="compositionally biased region" description="Low complexity" evidence="1">
    <location>
        <begin position="505"/>
        <end position="524"/>
    </location>
</feature>
<gene>
    <name evidence="3" type="ORF">L201_000545</name>
</gene>
<feature type="domain" description="GmrSD restriction endonucleases N-terminal" evidence="2">
    <location>
        <begin position="77"/>
        <end position="215"/>
    </location>
</feature>